<reference evidence="1 2" key="1">
    <citation type="submission" date="2019-06" db="EMBL/GenBank/DDBJ databases">
        <title>Whole genome shotgun sequence of Brevibacillus reuszeri NBRC 15719.</title>
        <authorList>
            <person name="Hosoyama A."/>
            <person name="Uohara A."/>
            <person name="Ohji S."/>
            <person name="Ichikawa N."/>
        </authorList>
    </citation>
    <scope>NUCLEOTIDE SEQUENCE [LARGE SCALE GENOMIC DNA]</scope>
    <source>
        <strain evidence="1 2">NBRC 15719</strain>
    </source>
</reference>
<comment type="caution">
    <text evidence="1">The sequence shown here is derived from an EMBL/GenBank/DDBJ whole genome shotgun (WGS) entry which is preliminary data.</text>
</comment>
<sequence>MIAKYGGKWGKAVKGVSWHAYGCYGRRFFAPSSWTDLYDEAR</sequence>
<organism evidence="1 2">
    <name type="scientific">Brevibacillus reuszeri</name>
    <dbReference type="NCBI Taxonomy" id="54915"/>
    <lineage>
        <taxon>Bacteria</taxon>
        <taxon>Bacillati</taxon>
        <taxon>Bacillota</taxon>
        <taxon>Bacilli</taxon>
        <taxon>Bacillales</taxon>
        <taxon>Paenibacillaceae</taxon>
        <taxon>Brevibacillus</taxon>
    </lineage>
</organism>
<protein>
    <submittedName>
        <fullName evidence="1">Uncharacterized protein</fullName>
    </submittedName>
</protein>
<name>A0ABQ0TRA9_9BACL</name>
<dbReference type="EMBL" id="BJON01000015">
    <property type="protein sequence ID" value="GED70412.1"/>
    <property type="molecule type" value="Genomic_DNA"/>
</dbReference>
<keyword evidence="2" id="KW-1185">Reference proteome</keyword>
<gene>
    <name evidence="1" type="ORF">BRE01_41140</name>
</gene>
<proteinExistence type="predicted"/>
<accession>A0ABQ0TRA9</accession>
<evidence type="ECO:0000313" key="1">
    <source>
        <dbReference type="EMBL" id="GED70412.1"/>
    </source>
</evidence>
<evidence type="ECO:0000313" key="2">
    <source>
        <dbReference type="Proteomes" id="UP000319578"/>
    </source>
</evidence>
<dbReference type="Proteomes" id="UP000319578">
    <property type="component" value="Unassembled WGS sequence"/>
</dbReference>